<protein>
    <recommendedName>
        <fullName evidence="1">YopA central domain-containing protein</fullName>
    </recommendedName>
</protein>
<name>A0A0S3AHD0_9PROT</name>
<evidence type="ECO:0000313" key="4">
    <source>
        <dbReference type="Proteomes" id="UP000181998"/>
    </source>
</evidence>
<dbReference type="STRING" id="44577.ATY38_03125"/>
<accession>A0A0S3AHD0</accession>
<dbReference type="EMBL" id="FOFX01000001">
    <property type="protein sequence ID" value="SEP66407.1"/>
    <property type="molecule type" value="Genomic_DNA"/>
</dbReference>
<evidence type="ECO:0000259" key="1">
    <source>
        <dbReference type="Pfam" id="PF26308"/>
    </source>
</evidence>
<feature type="domain" description="YopA central" evidence="1">
    <location>
        <begin position="116"/>
        <end position="246"/>
    </location>
</feature>
<dbReference type="Pfam" id="PF26308">
    <property type="entry name" value="YopA_M"/>
    <property type="match status" value="1"/>
</dbReference>
<gene>
    <name evidence="2" type="ORF">SAMN05216406_11322</name>
    <name evidence="3" type="ORF">SAMN05421510_1001160</name>
</gene>
<proteinExistence type="predicted"/>
<dbReference type="Proteomes" id="UP000182882">
    <property type="component" value="Unassembled WGS sequence"/>
</dbReference>
<evidence type="ECO:0000313" key="5">
    <source>
        <dbReference type="Proteomes" id="UP000182882"/>
    </source>
</evidence>
<reference evidence="5" key="1">
    <citation type="submission" date="2016-10" db="EMBL/GenBank/DDBJ databases">
        <authorList>
            <person name="Varghese N."/>
            <person name="Submissions S."/>
        </authorList>
    </citation>
    <scope>NUCLEOTIDE SEQUENCE [LARGE SCALE GENOMIC DNA]</scope>
    <source>
        <strain evidence="5">Nm10</strain>
    </source>
</reference>
<dbReference type="EMBL" id="FNLN01000013">
    <property type="protein sequence ID" value="SDT95102.1"/>
    <property type="molecule type" value="Genomic_DNA"/>
</dbReference>
<dbReference type="Proteomes" id="UP000181998">
    <property type="component" value="Unassembled WGS sequence"/>
</dbReference>
<evidence type="ECO:0000313" key="2">
    <source>
        <dbReference type="EMBL" id="SDT95102.1"/>
    </source>
</evidence>
<keyword evidence="5" id="KW-1185">Reference proteome</keyword>
<organism evidence="2 5">
    <name type="scientific">Nitrosomonas ureae</name>
    <dbReference type="NCBI Taxonomy" id="44577"/>
    <lineage>
        <taxon>Bacteria</taxon>
        <taxon>Pseudomonadati</taxon>
        <taxon>Pseudomonadota</taxon>
        <taxon>Betaproteobacteria</taxon>
        <taxon>Nitrosomonadales</taxon>
        <taxon>Nitrosomonadaceae</taxon>
        <taxon>Nitrosomonas</taxon>
    </lineage>
</organism>
<dbReference type="InterPro" id="IPR058684">
    <property type="entry name" value="YopA_M"/>
</dbReference>
<dbReference type="KEGG" id="nur:ATY38_03125"/>
<dbReference type="AlphaFoldDB" id="A0A0S3AHD0"/>
<dbReference type="OrthoDB" id="2443673at2"/>
<evidence type="ECO:0000313" key="3">
    <source>
        <dbReference type="EMBL" id="SEP66407.1"/>
    </source>
</evidence>
<dbReference type="RefSeq" id="WP_062558009.1">
    <property type="nucleotide sequence ID" value="NZ_CP013341.1"/>
</dbReference>
<sequence length="444" mass="50446">MTNTEYQLKPLFNFGSESSIVLHNDVPASISINGKIYQGSSDVRLDLLPQAGIHFYGSFHDVLFLAFVDRKAINSFSINDIEIKGFFVPGGDPETGKLFVKCYPNLGSIIGMGNDGTLIERIIFHLFNFVDFMGNRRSSEPNGTGIETTIEHMDLICDEWKIELKSLLSTKENINFLRENGGYRSTHIGSIQKQNGFSFTGSDANECLTALRYFLSFIKGGWCNPICSVGFDVTGERVWEQWSSPREAWYKPFSWFDAQNTKQLTSLFCGFMRLWRNADWQGALKEIIYWYLNANFSSRGIDAGIILTQAAIERLSYEYAVKAKRLVTVDGFKNLWASDKFRLLFSSLRIPLNIPPETSSLGDLARSQGMKWIDAPHALTEIRNSLIHPEHKKRGQLDSAYFDAWNLGLWYLEMGILAICNYEGAYGNRLKLNRMGEVENVPWS</sequence>
<reference evidence="2 4" key="2">
    <citation type="submission" date="2016-10" db="EMBL/GenBank/DDBJ databases">
        <authorList>
            <person name="de Groot N.N."/>
        </authorList>
    </citation>
    <scope>NUCLEOTIDE SEQUENCE [LARGE SCALE GENOMIC DNA]</scope>
    <source>
        <strain evidence="2">Nm10</strain>
        <strain evidence="3 4">Nm9</strain>
    </source>
</reference>